<reference evidence="3 4" key="1">
    <citation type="submission" date="2018-10" db="EMBL/GenBank/DDBJ databases">
        <title>A high-quality apple genome assembly.</title>
        <authorList>
            <person name="Hu J."/>
        </authorList>
    </citation>
    <scope>NUCLEOTIDE SEQUENCE [LARGE SCALE GENOMIC DNA]</scope>
    <source>
        <strain evidence="4">cv. HFTH1</strain>
        <tissue evidence="3">Young leaf</tissue>
    </source>
</reference>
<dbReference type="EMBL" id="RDQH01000328">
    <property type="protein sequence ID" value="RXI06327.1"/>
    <property type="molecule type" value="Genomic_DNA"/>
</dbReference>
<dbReference type="AlphaFoldDB" id="A0A498KG08"/>
<keyword evidence="2" id="KW-1133">Transmembrane helix</keyword>
<sequence>MEEVAGNRPPSDEEFLPSGIACFLTLVLHVLHQYYRRYDSDCESSQARRLQSFVSFVHESEQELKSRTKRRTETASNKVVHDQDSSSIDGLDESV</sequence>
<keyword evidence="2" id="KW-0472">Membrane</keyword>
<feature type="transmembrane region" description="Helical" evidence="2">
    <location>
        <begin position="15"/>
        <end position="31"/>
    </location>
</feature>
<comment type="caution">
    <text evidence="3">The sequence shown here is derived from an EMBL/GenBank/DDBJ whole genome shotgun (WGS) entry which is preliminary data.</text>
</comment>
<feature type="region of interest" description="Disordered" evidence="1">
    <location>
        <begin position="61"/>
        <end position="95"/>
    </location>
</feature>
<evidence type="ECO:0000256" key="1">
    <source>
        <dbReference type="SAM" id="MobiDB-lite"/>
    </source>
</evidence>
<organism evidence="3 4">
    <name type="scientific">Malus domestica</name>
    <name type="common">Apple</name>
    <name type="synonym">Pyrus malus</name>
    <dbReference type="NCBI Taxonomy" id="3750"/>
    <lineage>
        <taxon>Eukaryota</taxon>
        <taxon>Viridiplantae</taxon>
        <taxon>Streptophyta</taxon>
        <taxon>Embryophyta</taxon>
        <taxon>Tracheophyta</taxon>
        <taxon>Spermatophyta</taxon>
        <taxon>Magnoliopsida</taxon>
        <taxon>eudicotyledons</taxon>
        <taxon>Gunneridae</taxon>
        <taxon>Pentapetalae</taxon>
        <taxon>rosids</taxon>
        <taxon>fabids</taxon>
        <taxon>Rosales</taxon>
        <taxon>Rosaceae</taxon>
        <taxon>Amygdaloideae</taxon>
        <taxon>Maleae</taxon>
        <taxon>Malus</taxon>
    </lineage>
</organism>
<keyword evidence="2" id="KW-0812">Transmembrane</keyword>
<evidence type="ECO:0000313" key="3">
    <source>
        <dbReference type="EMBL" id="RXI06327.1"/>
    </source>
</evidence>
<name>A0A498KG08_MALDO</name>
<gene>
    <name evidence="3" type="ORF">DVH24_018369</name>
</gene>
<protein>
    <submittedName>
        <fullName evidence="3">Uncharacterized protein</fullName>
    </submittedName>
</protein>
<evidence type="ECO:0000256" key="2">
    <source>
        <dbReference type="SAM" id="Phobius"/>
    </source>
</evidence>
<accession>A0A498KG08</accession>
<dbReference type="Proteomes" id="UP000290289">
    <property type="component" value="Chromosome 2"/>
</dbReference>
<evidence type="ECO:0000313" key="4">
    <source>
        <dbReference type="Proteomes" id="UP000290289"/>
    </source>
</evidence>
<keyword evidence="4" id="KW-1185">Reference proteome</keyword>
<proteinExistence type="predicted"/>